<dbReference type="SUPFAM" id="SSF53187">
    <property type="entry name" value="Zn-dependent exopeptidases"/>
    <property type="match status" value="1"/>
</dbReference>
<dbReference type="PIRSF" id="PIRSF036696">
    <property type="entry name" value="ACY-1"/>
    <property type="match status" value="1"/>
</dbReference>
<dbReference type="EMBL" id="QMIG01000004">
    <property type="protein sequence ID" value="RAW16455.1"/>
    <property type="molecule type" value="Genomic_DNA"/>
</dbReference>
<organism evidence="7 8">
    <name type="scientific">Phytoactinopolyspora halophila</name>
    <dbReference type="NCBI Taxonomy" id="1981511"/>
    <lineage>
        <taxon>Bacteria</taxon>
        <taxon>Bacillati</taxon>
        <taxon>Actinomycetota</taxon>
        <taxon>Actinomycetes</taxon>
        <taxon>Jiangellales</taxon>
        <taxon>Jiangellaceae</taxon>
        <taxon>Phytoactinopolyspora</taxon>
    </lineage>
</organism>
<comment type="caution">
    <text evidence="7">The sequence shown here is derived from an EMBL/GenBank/DDBJ whole genome shotgun (WGS) entry which is preliminary data.</text>
</comment>
<evidence type="ECO:0000256" key="1">
    <source>
        <dbReference type="ARBA" id="ARBA00001947"/>
    </source>
</evidence>
<dbReference type="Gene3D" id="3.40.630.10">
    <property type="entry name" value="Zn peptidases"/>
    <property type="match status" value="1"/>
</dbReference>
<reference evidence="7 8" key="1">
    <citation type="submission" date="2018-06" db="EMBL/GenBank/DDBJ databases">
        <title>Phytoactinopolyspora halophila sp. nov., a novel halophilic actinomycete isolated from a saline soil in China.</title>
        <authorList>
            <person name="Tang S.-K."/>
        </authorList>
    </citation>
    <scope>NUCLEOTIDE SEQUENCE [LARGE SCALE GENOMIC DNA]</scope>
    <source>
        <strain evidence="7 8">YIM 96934</strain>
    </source>
</reference>
<evidence type="ECO:0000256" key="3">
    <source>
        <dbReference type="ARBA" id="ARBA00022723"/>
    </source>
</evidence>
<dbReference type="Gene3D" id="3.30.70.360">
    <property type="match status" value="1"/>
</dbReference>
<keyword evidence="8" id="KW-1185">Reference proteome</keyword>
<dbReference type="Pfam" id="PF01546">
    <property type="entry name" value="Peptidase_M20"/>
    <property type="match status" value="1"/>
</dbReference>
<dbReference type="InterPro" id="IPR011650">
    <property type="entry name" value="Peptidase_M20_dimer"/>
</dbReference>
<dbReference type="PROSITE" id="PS00758">
    <property type="entry name" value="ARGE_DAPE_CPG2_1"/>
    <property type="match status" value="1"/>
</dbReference>
<evidence type="ECO:0000259" key="6">
    <source>
        <dbReference type="Pfam" id="PF07687"/>
    </source>
</evidence>
<evidence type="ECO:0000256" key="2">
    <source>
        <dbReference type="ARBA" id="ARBA00006247"/>
    </source>
</evidence>
<dbReference type="OrthoDB" id="7055905at2"/>
<dbReference type="RefSeq" id="WP_112257665.1">
    <property type="nucleotide sequence ID" value="NZ_QMIG01000004.1"/>
</dbReference>
<accession>A0A329QVW9</accession>
<keyword evidence="3" id="KW-0479">Metal-binding</keyword>
<dbReference type="AlphaFoldDB" id="A0A329QVW9"/>
<sequence length="447" mass="48072">MAESDVATRPGGTMTDPDVVTLASELIRIDTTNRGGGDCRERPAAEYVARRLDEVGIESKLLESAPGRANLVARIPAAERERPALLVHGHLDVVPADAADWTVHPFSGEVRDGMVWGRGAVDMKNMVAMMISVARAWAREGRGPRRDIVFAFTADEEDTAAYGASWLVREHPELFEDCTEGISESGGYTYHADGRRIYPIGAGERGTAWMKLTSHGTAGHGSKRNDDNAVAALAAAITRIDEYRWPMRLSPTVHAALVRLGQAMGVKIDPDAPDFDVDAALHQLGRAGRLVESTVRNSANPTMLSAGYKVNVIPGEATAHVDGRMVPGAEAEFEATMDELTGPRVEWDYYHREIPLTAPVDSPTFAAMAEAIHAEDPDGHVVPYCMGGGTDAKQFSRLGIAGYGFTPMTLAPDIELAPLVHGVDERVPAQALESGARVLDRFLSSVG</sequence>
<feature type="domain" description="Peptidase M20 dimerisation" evidence="6">
    <location>
        <begin position="203"/>
        <end position="332"/>
    </location>
</feature>
<evidence type="ECO:0000256" key="4">
    <source>
        <dbReference type="ARBA" id="ARBA00022801"/>
    </source>
</evidence>
<evidence type="ECO:0000313" key="7">
    <source>
        <dbReference type="EMBL" id="RAW16455.1"/>
    </source>
</evidence>
<dbReference type="InterPro" id="IPR002933">
    <property type="entry name" value="Peptidase_M20"/>
</dbReference>
<dbReference type="InterPro" id="IPR036264">
    <property type="entry name" value="Bact_exopeptidase_dim_dom"/>
</dbReference>
<dbReference type="Proteomes" id="UP000250462">
    <property type="component" value="Unassembled WGS sequence"/>
</dbReference>
<proteinExistence type="inferred from homology"/>
<dbReference type="GO" id="GO:0016787">
    <property type="term" value="F:hydrolase activity"/>
    <property type="evidence" value="ECO:0007669"/>
    <property type="project" value="UniProtKB-KW"/>
</dbReference>
<dbReference type="SUPFAM" id="SSF55031">
    <property type="entry name" value="Bacterial exopeptidase dimerisation domain"/>
    <property type="match status" value="1"/>
</dbReference>
<dbReference type="InterPro" id="IPR050072">
    <property type="entry name" value="Peptidase_M20A"/>
</dbReference>
<dbReference type="PANTHER" id="PTHR43808">
    <property type="entry name" value="ACETYLORNITHINE DEACETYLASE"/>
    <property type="match status" value="1"/>
</dbReference>
<evidence type="ECO:0000256" key="5">
    <source>
        <dbReference type="ARBA" id="ARBA00022833"/>
    </source>
</evidence>
<dbReference type="PANTHER" id="PTHR43808:SF8">
    <property type="entry name" value="PEPTIDASE M20 DIMERISATION DOMAIN-CONTAINING PROTEIN"/>
    <property type="match status" value="1"/>
</dbReference>
<gene>
    <name evidence="7" type="ORF">DPM12_07495</name>
</gene>
<dbReference type="PROSITE" id="PS00759">
    <property type="entry name" value="ARGE_DAPE_CPG2_2"/>
    <property type="match status" value="1"/>
</dbReference>
<dbReference type="FunFam" id="1.10.150.900:FF:000002">
    <property type="entry name" value="M20/M25/M40 family peptidase"/>
    <property type="match status" value="1"/>
</dbReference>
<name>A0A329QVW9_9ACTN</name>
<dbReference type="InterPro" id="IPR001261">
    <property type="entry name" value="ArgE/DapE_CS"/>
</dbReference>
<protein>
    <recommendedName>
        <fullName evidence="6">Peptidase M20 dimerisation domain-containing protein</fullName>
    </recommendedName>
</protein>
<comment type="cofactor">
    <cofactor evidence="1">
        <name>Zn(2+)</name>
        <dbReference type="ChEBI" id="CHEBI:29105"/>
    </cofactor>
</comment>
<evidence type="ECO:0000313" key="8">
    <source>
        <dbReference type="Proteomes" id="UP000250462"/>
    </source>
</evidence>
<dbReference type="Gene3D" id="1.10.150.900">
    <property type="match status" value="1"/>
</dbReference>
<dbReference type="GO" id="GO:0046872">
    <property type="term" value="F:metal ion binding"/>
    <property type="evidence" value="ECO:0007669"/>
    <property type="project" value="UniProtKB-KW"/>
</dbReference>
<keyword evidence="5" id="KW-0862">Zinc</keyword>
<comment type="similarity">
    <text evidence="2">Belongs to the peptidase M20A family.</text>
</comment>
<dbReference type="NCBIfam" id="NF005913">
    <property type="entry name" value="PRK07906.1"/>
    <property type="match status" value="1"/>
</dbReference>
<keyword evidence="4" id="KW-0378">Hydrolase</keyword>
<dbReference type="Pfam" id="PF07687">
    <property type="entry name" value="M20_dimer"/>
    <property type="match status" value="1"/>
</dbReference>